<name>A0A0P1ILA5_9RHOB</name>
<dbReference type="Proteomes" id="UP000051260">
    <property type="component" value="Unassembled WGS sequence"/>
</dbReference>
<protein>
    <submittedName>
        <fullName evidence="1">Uncharacterized protein</fullName>
    </submittedName>
</protein>
<evidence type="ECO:0000313" key="1">
    <source>
        <dbReference type="EMBL" id="CUJ83573.1"/>
    </source>
</evidence>
<dbReference type="InterPro" id="IPR045920">
    <property type="entry name" value="DUF6339"/>
</dbReference>
<dbReference type="AlphaFoldDB" id="A0A0P1ILA5"/>
<gene>
    <name evidence="1" type="ORF">RUE5091_00127</name>
</gene>
<evidence type="ECO:0000313" key="2">
    <source>
        <dbReference type="Proteomes" id="UP000051260"/>
    </source>
</evidence>
<accession>A0A0P1ILA5</accession>
<reference evidence="2" key="1">
    <citation type="submission" date="2015-09" db="EMBL/GenBank/DDBJ databases">
        <authorList>
            <person name="Rodrigo-Torres L."/>
            <person name="Arahal D.R."/>
        </authorList>
    </citation>
    <scope>NUCLEOTIDE SEQUENCE [LARGE SCALE GENOMIC DNA]</scope>
    <source>
        <strain evidence="2">CECT 5091</strain>
    </source>
</reference>
<sequence length="296" mass="32674">MSVFLFPRLSPLAVEKILAEAGENSHPTPTTDTTHPIHPLATFGASGGSRVSRTILIQIRERLLDIAKAKGYPDPDAGRTARSGFDLEVSAALATTDALNSGEALRDEVWAYIATVLLPDVTYWRFGNAKDRFRGGIRNAFQRLWLRGRCLDRGAAAEDRWGLIRDLTEDALVQIFERPGLSADPDLAQAVAEAWVRAAKKYRSGLMEEIMRNTAVPILAMKEIRSLTSLNKNDRITLLDEIFQGAADSLVTTEEPVVLKKTESAPKNLAEHTQPLIKSRKQGLRSLFARALSQTD</sequence>
<keyword evidence="2" id="KW-1185">Reference proteome</keyword>
<dbReference type="OrthoDB" id="9813719at2"/>
<organism evidence="1 2">
    <name type="scientific">Ruegeria denitrificans</name>
    <dbReference type="NCBI Taxonomy" id="1715692"/>
    <lineage>
        <taxon>Bacteria</taxon>
        <taxon>Pseudomonadati</taxon>
        <taxon>Pseudomonadota</taxon>
        <taxon>Alphaproteobacteria</taxon>
        <taxon>Rhodobacterales</taxon>
        <taxon>Roseobacteraceae</taxon>
        <taxon>Ruegeria</taxon>
    </lineage>
</organism>
<dbReference type="STRING" id="1715692.RUE5091_00127"/>
<dbReference type="EMBL" id="CYUD01000001">
    <property type="protein sequence ID" value="CUJ83573.1"/>
    <property type="molecule type" value="Genomic_DNA"/>
</dbReference>
<dbReference type="RefSeq" id="WP_058279945.1">
    <property type="nucleotide sequence ID" value="NZ_CYUD01000001.1"/>
</dbReference>
<dbReference type="Pfam" id="PF19866">
    <property type="entry name" value="DUF6339"/>
    <property type="match status" value="1"/>
</dbReference>
<proteinExistence type="predicted"/>